<evidence type="ECO:0000313" key="3">
    <source>
        <dbReference type="EMBL" id="KAF7394307.1"/>
    </source>
</evidence>
<feature type="compositionally biased region" description="Acidic residues" evidence="1">
    <location>
        <begin position="73"/>
        <end position="107"/>
    </location>
</feature>
<comment type="caution">
    <text evidence="3">The sequence shown here is derived from an EMBL/GenBank/DDBJ whole genome shotgun (WGS) entry which is preliminary data.</text>
</comment>
<accession>A0A834N2V9</accession>
<dbReference type="AlphaFoldDB" id="A0A834N2V9"/>
<evidence type="ECO:0000256" key="1">
    <source>
        <dbReference type="SAM" id="MobiDB-lite"/>
    </source>
</evidence>
<gene>
    <name evidence="3" type="ORF">H0235_016902</name>
</gene>
<evidence type="ECO:0000256" key="2">
    <source>
        <dbReference type="SAM" id="SignalP"/>
    </source>
</evidence>
<dbReference type="Proteomes" id="UP000600918">
    <property type="component" value="Unassembled WGS sequence"/>
</dbReference>
<keyword evidence="4" id="KW-1185">Reference proteome</keyword>
<evidence type="ECO:0000313" key="4">
    <source>
        <dbReference type="Proteomes" id="UP000600918"/>
    </source>
</evidence>
<proteinExistence type="predicted"/>
<keyword evidence="2" id="KW-0732">Signal</keyword>
<feature type="region of interest" description="Disordered" evidence="1">
    <location>
        <begin position="67"/>
        <end position="107"/>
    </location>
</feature>
<sequence>MPGKIVAKCAWKCALCILAPIQCNIWYCDRKTVSDFLTGKLFGRKRISFDLDYYEIEKKREGICYSGRKERNEEEEEDDDYDQNNNDDDNDDDDDDDDDDEDMALAV</sequence>
<name>A0A834N2V9_VESPE</name>
<reference evidence="3" key="1">
    <citation type="journal article" date="2020" name="G3 (Bethesda)">
        <title>High-Quality Assemblies for Three Invasive Social Wasps from the &lt;i&gt;Vespula&lt;/i&gt; Genus.</title>
        <authorList>
            <person name="Harrop T.W.R."/>
            <person name="Guhlin J."/>
            <person name="McLaughlin G.M."/>
            <person name="Permina E."/>
            <person name="Stockwell P."/>
            <person name="Gilligan J."/>
            <person name="Le Lec M.F."/>
            <person name="Gruber M.A.M."/>
            <person name="Quinn O."/>
            <person name="Lovegrove M."/>
            <person name="Duncan E.J."/>
            <person name="Remnant E.J."/>
            <person name="Van Eeckhoven J."/>
            <person name="Graham B."/>
            <person name="Knapp R.A."/>
            <person name="Langford K.W."/>
            <person name="Kronenberg Z."/>
            <person name="Press M.O."/>
            <person name="Eacker S.M."/>
            <person name="Wilson-Rankin E.E."/>
            <person name="Purcell J."/>
            <person name="Lester P.J."/>
            <person name="Dearden P.K."/>
        </authorList>
    </citation>
    <scope>NUCLEOTIDE SEQUENCE</scope>
    <source>
        <strain evidence="3">Volc-1</strain>
    </source>
</reference>
<organism evidence="3 4">
    <name type="scientific">Vespula pensylvanica</name>
    <name type="common">Western yellow jacket</name>
    <name type="synonym">Wasp</name>
    <dbReference type="NCBI Taxonomy" id="30213"/>
    <lineage>
        <taxon>Eukaryota</taxon>
        <taxon>Metazoa</taxon>
        <taxon>Ecdysozoa</taxon>
        <taxon>Arthropoda</taxon>
        <taxon>Hexapoda</taxon>
        <taxon>Insecta</taxon>
        <taxon>Pterygota</taxon>
        <taxon>Neoptera</taxon>
        <taxon>Endopterygota</taxon>
        <taxon>Hymenoptera</taxon>
        <taxon>Apocrita</taxon>
        <taxon>Aculeata</taxon>
        <taxon>Vespoidea</taxon>
        <taxon>Vespidae</taxon>
        <taxon>Vespinae</taxon>
        <taxon>Vespula</taxon>
    </lineage>
</organism>
<feature type="chain" id="PRO_5032728024" evidence="2">
    <location>
        <begin position="24"/>
        <end position="107"/>
    </location>
</feature>
<feature type="signal peptide" evidence="2">
    <location>
        <begin position="1"/>
        <end position="23"/>
    </location>
</feature>
<dbReference type="EMBL" id="JACSDY010000021">
    <property type="protein sequence ID" value="KAF7394307.1"/>
    <property type="molecule type" value="Genomic_DNA"/>
</dbReference>
<protein>
    <submittedName>
        <fullName evidence="3">Uncharacterized protein</fullName>
    </submittedName>
</protein>